<dbReference type="Pfam" id="PF13241">
    <property type="entry name" value="NAD_binding_7"/>
    <property type="match status" value="1"/>
</dbReference>
<organism evidence="7 8">
    <name type="scientific">Termititenax aidoneus</name>
    <dbReference type="NCBI Taxonomy" id="2218524"/>
    <lineage>
        <taxon>Bacteria</taxon>
        <taxon>Bacillati</taxon>
        <taxon>Candidatus Margulisiibacteriota</taxon>
        <taxon>Candidatus Termititenacia</taxon>
        <taxon>Candidatus Termititenacales</taxon>
        <taxon>Candidatus Termititenacaceae</taxon>
        <taxon>Candidatus Termititenax</taxon>
    </lineage>
</organism>
<keyword evidence="3" id="KW-0560">Oxidoreductase</keyword>
<sequence length="139" mass="15791">MFLPLGLNLKNKKILIVGAGAAAAQKIRALKKYKAQITLLAPEIKFRTNYKKIKKTYAAADLADYALVYACTNDRKLNRQIAADARRRNILVNVCDDPRHSDFISPAIYKRGIMSAAVFSDGRDVRRSLRWRGRIREIL</sequence>
<dbReference type="NCBIfam" id="TIGR01470">
    <property type="entry name" value="cysG_Nterm"/>
    <property type="match status" value="1"/>
</dbReference>
<dbReference type="AlphaFoldDB" id="A0A388T862"/>
<comment type="pathway">
    <text evidence="1">Porphyrin-containing compound metabolism; siroheme biosynthesis; sirohydrochlorin from precorrin-2: step 1/1.</text>
</comment>
<comment type="caution">
    <text evidence="7">The sequence shown here is derived from an EMBL/GenBank/DDBJ whole genome shotgun (WGS) entry which is preliminary data.</text>
</comment>
<keyword evidence="8" id="KW-1185">Reference proteome</keyword>
<dbReference type="Proteomes" id="UP000269352">
    <property type="component" value="Unassembled WGS sequence"/>
</dbReference>
<reference evidence="7 8" key="1">
    <citation type="journal article" date="2019" name="ISME J.">
        <title>Genome analyses of uncultured TG2/ZB3 bacteria in 'Margulisbacteria' specifically attached to ectosymbiotic spirochetes of protists in the termite gut.</title>
        <authorList>
            <person name="Utami Y.D."/>
            <person name="Kuwahara H."/>
            <person name="Igai K."/>
            <person name="Murakami T."/>
            <person name="Sugaya K."/>
            <person name="Morikawa T."/>
            <person name="Nagura Y."/>
            <person name="Yuki M."/>
            <person name="Deevong P."/>
            <person name="Inoue T."/>
            <person name="Kihara K."/>
            <person name="Lo N."/>
            <person name="Yamada A."/>
            <person name="Ohkuma M."/>
            <person name="Hongoh Y."/>
        </authorList>
    </citation>
    <scope>NUCLEOTIDE SEQUENCE [LARGE SCALE GENOMIC DNA]</scope>
    <source>
        <strain evidence="7">NkOx7-01</strain>
    </source>
</reference>
<evidence type="ECO:0000313" key="7">
    <source>
        <dbReference type="EMBL" id="GBR72713.1"/>
    </source>
</evidence>
<dbReference type="Gene3D" id="3.40.50.720">
    <property type="entry name" value="NAD(P)-binding Rossmann-like Domain"/>
    <property type="match status" value="1"/>
</dbReference>
<evidence type="ECO:0000313" key="8">
    <source>
        <dbReference type="Proteomes" id="UP000269352"/>
    </source>
</evidence>
<evidence type="ECO:0000256" key="5">
    <source>
        <dbReference type="ARBA" id="ARBA00023244"/>
    </source>
</evidence>
<protein>
    <recommendedName>
        <fullName evidence="2">precorrin-2 dehydrogenase</fullName>
        <ecNumber evidence="2">1.3.1.76</ecNumber>
    </recommendedName>
</protein>
<dbReference type="PANTHER" id="PTHR35330">
    <property type="entry name" value="SIROHEME BIOSYNTHESIS PROTEIN MET8"/>
    <property type="match status" value="1"/>
</dbReference>
<name>A0A388T862_TERA1</name>
<dbReference type="PANTHER" id="PTHR35330:SF1">
    <property type="entry name" value="SIROHEME BIOSYNTHESIS PROTEIN MET8"/>
    <property type="match status" value="1"/>
</dbReference>
<dbReference type="SUPFAM" id="SSF51735">
    <property type="entry name" value="NAD(P)-binding Rossmann-fold domains"/>
    <property type="match status" value="1"/>
</dbReference>
<proteinExistence type="predicted"/>
<keyword evidence="5" id="KW-0627">Porphyrin biosynthesis</keyword>
<evidence type="ECO:0000256" key="6">
    <source>
        <dbReference type="ARBA" id="ARBA00047561"/>
    </source>
</evidence>
<dbReference type="InterPro" id="IPR006367">
    <property type="entry name" value="Sirohaem_synthase_N"/>
</dbReference>
<keyword evidence="4" id="KW-0520">NAD</keyword>
<dbReference type="InterPro" id="IPR036291">
    <property type="entry name" value="NAD(P)-bd_dom_sf"/>
</dbReference>
<dbReference type="EMBL" id="BGZN01000002">
    <property type="protein sequence ID" value="GBR72713.1"/>
    <property type="molecule type" value="Genomic_DNA"/>
</dbReference>
<evidence type="ECO:0000256" key="3">
    <source>
        <dbReference type="ARBA" id="ARBA00023002"/>
    </source>
</evidence>
<evidence type="ECO:0000256" key="1">
    <source>
        <dbReference type="ARBA" id="ARBA00005010"/>
    </source>
</evidence>
<dbReference type="GO" id="GO:0043115">
    <property type="term" value="F:precorrin-2 dehydrogenase activity"/>
    <property type="evidence" value="ECO:0007669"/>
    <property type="project" value="UniProtKB-EC"/>
</dbReference>
<dbReference type="InterPro" id="IPR028161">
    <property type="entry name" value="Met8-like"/>
</dbReference>
<gene>
    <name evidence="7" type="ORF">NO1_0209</name>
</gene>
<evidence type="ECO:0000256" key="2">
    <source>
        <dbReference type="ARBA" id="ARBA00012400"/>
    </source>
</evidence>
<evidence type="ECO:0000256" key="4">
    <source>
        <dbReference type="ARBA" id="ARBA00023027"/>
    </source>
</evidence>
<accession>A0A388T862</accession>
<dbReference type="UniPathway" id="UPA00262">
    <property type="reaction ID" value="UER00222"/>
</dbReference>
<comment type="catalytic activity">
    <reaction evidence="6">
        <text>precorrin-2 + NAD(+) = sirohydrochlorin + NADH + 2 H(+)</text>
        <dbReference type="Rhea" id="RHEA:15613"/>
        <dbReference type="ChEBI" id="CHEBI:15378"/>
        <dbReference type="ChEBI" id="CHEBI:57540"/>
        <dbReference type="ChEBI" id="CHEBI:57945"/>
        <dbReference type="ChEBI" id="CHEBI:58351"/>
        <dbReference type="ChEBI" id="CHEBI:58827"/>
        <dbReference type="EC" id="1.3.1.76"/>
    </reaction>
</comment>
<dbReference type="GO" id="GO:0004325">
    <property type="term" value="F:ferrochelatase activity"/>
    <property type="evidence" value="ECO:0007669"/>
    <property type="project" value="InterPro"/>
</dbReference>
<dbReference type="EC" id="1.3.1.76" evidence="2"/>
<dbReference type="GO" id="GO:0019354">
    <property type="term" value="P:siroheme biosynthetic process"/>
    <property type="evidence" value="ECO:0007669"/>
    <property type="project" value="UniProtKB-UniPathway"/>
</dbReference>